<feature type="compositionally biased region" description="Pro residues" evidence="2">
    <location>
        <begin position="128"/>
        <end position="166"/>
    </location>
</feature>
<feature type="compositionally biased region" description="Low complexity" evidence="2">
    <location>
        <begin position="1003"/>
        <end position="1012"/>
    </location>
</feature>
<keyword evidence="1" id="KW-0175">Coiled coil</keyword>
<feature type="compositionally biased region" description="Gly residues" evidence="2">
    <location>
        <begin position="559"/>
        <end position="573"/>
    </location>
</feature>
<comment type="caution">
    <text evidence="3">The sequence shown here is derived from an EMBL/GenBank/DDBJ whole genome shotgun (WGS) entry which is preliminary data.</text>
</comment>
<feature type="region of interest" description="Disordered" evidence="2">
    <location>
        <begin position="833"/>
        <end position="862"/>
    </location>
</feature>
<evidence type="ECO:0000256" key="2">
    <source>
        <dbReference type="SAM" id="MobiDB-lite"/>
    </source>
</evidence>
<dbReference type="PANTHER" id="PTHR21616:SF2">
    <property type="entry name" value="CENTROSOME AND SPINDLE POLE-ASSOCIATED PROTEIN 1"/>
    <property type="match status" value="1"/>
</dbReference>
<feature type="compositionally biased region" description="Gly residues" evidence="2">
    <location>
        <begin position="88"/>
        <end position="109"/>
    </location>
</feature>
<sequence>MNRPPDNVRELMGVVNPQSTVERKAADKAARANYGAELQAQMRSNEEARQRERMERMGIARPPALQVPPPPQPGHPFIGAQRQPGSPGAMGGGGLFGGGPGLFGPGPSFGGPPSPPRAGAISPFGGAPAPPNPYGPPSNPYGPPAWGAQPPPYQPPPYQPPPPPSYGNPFGPGSPGRQAPPPMFGGYQPSFGGPPGFGFGGPPPQQPPPLLPGPQQGMPGDQTMRVMGQAKKEQYRMELEAQIRDREQRKAAEKAARMHEDMRKEMEIAAYANRGGGRGGGGEPHRDAGGNVMADLAAMHRMGPGMGSPPRGGMGGPMGFGGPQMGMGGPPMGMGGPPMGMGMGMGGMGGPPMGPPMGMGSPPRGGMMGGMGSPPPGMMGPPSPGGGMGPPMGMGGPMGMGPGGPMMGGPMGGPMDGPPLMPNFRFRSDNAYLTPGELDSKQRQARELQEALEQQIAEKKRQKEMLKQRELEEDAREEARFKANQQPQQNNARSPGGDGAPKDPQDMLADAWEKARREAEEAKRAKFAAKRGGGGSPGRGGGGDDDGGGGPPPPPWGEPRGGGMMGPPGGLGSPGASPGRGEPPRLSAPPFAAGGGGGGGGGGVPPTPLVMEKVRQVAAAELAAVKQELAAEAAQLREVVQAQGQQVAALKSHADRMEEEANKAKTHMAAMRAGMLRRSVEGPEHLFTVMADYPGGGGSPSAVPPPAMMDIAVDLPPPAAMLRRSTAPPPAYDMGALVPGVAPAAVLTGNVDASTLNAVPSAPLGPDGRPPTMGMRTINPLEASMAAESVFIYPNGREAVFVNPAAAKKGSGAGASIQPHTVVGDPKDLPFQSLDLGANGTPRPGGKNPPVLHTSTELHTGPLPPTPAPASVTAAAAKPPVVPASVTAAAAARAAVSQTPVDVDMVMNRNKDKLDMLKGITELSKGATSIEQLDDFLSRYAHQRPGLPERTTTPVLRVHTPQMETISHTPGAGNPPLYSSRTNGERPLPMGLGRVLSAGAGGPKPSSPGTASVGASGLVRRRSFTGERSPQEGVLSMAYDTQAVVAATAAAGQGGRGSGESVGHVAGSPSAGRPPMLPNTRYSGAGVGSSGGAPPGTAGSVGSSRPRRGRPSEDPASSSSGGALPLGKAPPPAIPMPMSSLLQAAGASPRPRVSRSRSMTSSNGSAQVPLPRAPPPGEDTLDSAMRQGLGSRGGMMPGERNSPPRRKSPPREMEFKIPRSPLLAGGAGHLARIQSASSARA</sequence>
<feature type="compositionally biased region" description="Low complexity" evidence="2">
    <location>
        <begin position="1095"/>
        <end position="1104"/>
    </location>
</feature>
<feature type="compositionally biased region" description="Basic and acidic residues" evidence="2">
    <location>
        <begin position="500"/>
        <end position="524"/>
    </location>
</feature>
<dbReference type="EMBL" id="JAEHOE010000008">
    <property type="protein sequence ID" value="KAG2498987.1"/>
    <property type="molecule type" value="Genomic_DNA"/>
</dbReference>
<name>A0A836C4Q6_9CHLO</name>
<feature type="compositionally biased region" description="Gly residues" evidence="2">
    <location>
        <begin position="531"/>
        <end position="541"/>
    </location>
</feature>
<feature type="compositionally biased region" description="Low complexity" evidence="2">
    <location>
        <begin position="117"/>
        <end position="127"/>
    </location>
</feature>
<dbReference type="Proteomes" id="UP000612055">
    <property type="component" value="Unassembled WGS sequence"/>
</dbReference>
<feature type="compositionally biased region" description="Gly residues" evidence="2">
    <location>
        <begin position="593"/>
        <end position="604"/>
    </location>
</feature>
<organism evidence="3 4">
    <name type="scientific">Edaphochlamys debaryana</name>
    <dbReference type="NCBI Taxonomy" id="47281"/>
    <lineage>
        <taxon>Eukaryota</taxon>
        <taxon>Viridiplantae</taxon>
        <taxon>Chlorophyta</taxon>
        <taxon>core chlorophytes</taxon>
        <taxon>Chlorophyceae</taxon>
        <taxon>CS clade</taxon>
        <taxon>Chlamydomonadales</taxon>
        <taxon>Chlamydomonadales incertae sedis</taxon>
        <taxon>Edaphochlamys</taxon>
    </lineage>
</organism>
<dbReference type="PANTHER" id="PTHR21616">
    <property type="entry name" value="CENTROSOME SPINDLE POLE ASSOCIATED PROTEIN"/>
    <property type="match status" value="1"/>
</dbReference>
<evidence type="ECO:0000313" key="3">
    <source>
        <dbReference type="EMBL" id="KAG2498987.1"/>
    </source>
</evidence>
<evidence type="ECO:0000313" key="4">
    <source>
        <dbReference type="Proteomes" id="UP000612055"/>
    </source>
</evidence>
<feature type="compositionally biased region" description="Pro residues" evidence="2">
    <location>
        <begin position="65"/>
        <end position="74"/>
    </location>
</feature>
<dbReference type="GO" id="GO:0000922">
    <property type="term" value="C:spindle pole"/>
    <property type="evidence" value="ECO:0007669"/>
    <property type="project" value="InterPro"/>
</dbReference>
<feature type="compositionally biased region" description="Basic and acidic residues" evidence="2">
    <location>
        <begin position="459"/>
        <end position="470"/>
    </location>
</feature>
<feature type="compositionally biased region" description="Gly residues" evidence="2">
    <location>
        <begin position="1085"/>
        <end position="1094"/>
    </location>
</feature>
<feature type="region of interest" description="Disordered" evidence="2">
    <location>
        <begin position="60"/>
        <end position="216"/>
    </location>
</feature>
<dbReference type="AlphaFoldDB" id="A0A836C4Q6"/>
<dbReference type="OrthoDB" id="552944at2759"/>
<feature type="compositionally biased region" description="Polar residues" evidence="2">
    <location>
        <begin position="483"/>
        <end position="493"/>
    </location>
</feature>
<feature type="compositionally biased region" description="Pro residues" evidence="2">
    <location>
        <begin position="201"/>
        <end position="212"/>
    </location>
</feature>
<reference evidence="3" key="1">
    <citation type="journal article" date="2020" name="bioRxiv">
        <title>Comparative genomics of Chlamydomonas.</title>
        <authorList>
            <person name="Craig R.J."/>
            <person name="Hasan A.R."/>
            <person name="Ness R.W."/>
            <person name="Keightley P.D."/>
        </authorList>
    </citation>
    <scope>NUCLEOTIDE SEQUENCE</scope>
    <source>
        <strain evidence="3">CCAP 11/70</strain>
    </source>
</reference>
<dbReference type="GO" id="GO:0005874">
    <property type="term" value="C:microtubule"/>
    <property type="evidence" value="ECO:0007669"/>
    <property type="project" value="InterPro"/>
</dbReference>
<protein>
    <submittedName>
        <fullName evidence="3">Uncharacterized protein</fullName>
    </submittedName>
</protein>
<accession>A0A836C4Q6</accession>
<feature type="region of interest" description="Disordered" evidence="2">
    <location>
        <begin position="459"/>
        <end position="608"/>
    </location>
</feature>
<feature type="compositionally biased region" description="Low complexity" evidence="2">
    <location>
        <begin position="1115"/>
        <end position="1127"/>
    </location>
</feature>
<evidence type="ECO:0000256" key="1">
    <source>
        <dbReference type="SAM" id="Coils"/>
    </source>
</evidence>
<feature type="compositionally biased region" description="Low complexity" evidence="2">
    <location>
        <begin position="1136"/>
        <end position="1166"/>
    </location>
</feature>
<gene>
    <name evidence="3" type="ORF">HYH03_003173</name>
</gene>
<feature type="region of interest" description="Disordered" evidence="2">
    <location>
        <begin position="1050"/>
        <end position="1241"/>
    </location>
</feature>
<dbReference type="InterPro" id="IPR026708">
    <property type="entry name" value="CSPP1"/>
</dbReference>
<proteinExistence type="predicted"/>
<keyword evidence="4" id="KW-1185">Reference proteome</keyword>
<feature type="region of interest" description="Disordered" evidence="2">
    <location>
        <begin position="965"/>
        <end position="1035"/>
    </location>
</feature>
<feature type="coiled-coil region" evidence="1">
    <location>
        <begin position="619"/>
        <end position="667"/>
    </location>
</feature>
<dbReference type="GO" id="GO:0032467">
    <property type="term" value="P:positive regulation of cytokinesis"/>
    <property type="evidence" value="ECO:0007669"/>
    <property type="project" value="InterPro"/>
</dbReference>